<evidence type="ECO:0000313" key="2">
    <source>
        <dbReference type="Proteomes" id="UP001210809"/>
    </source>
</evidence>
<gene>
    <name evidence="1" type="ORF">PNE09_00725</name>
</gene>
<comment type="caution">
    <text evidence="1">The sequence shown here is derived from an EMBL/GenBank/DDBJ whole genome shotgun (WGS) entry which is preliminary data.</text>
</comment>
<reference evidence="1" key="1">
    <citation type="submission" date="2023-01" db="EMBL/GenBank/DDBJ databases">
        <title>Human gut microbiome strain richness.</title>
        <authorList>
            <person name="Chen-Liaw A."/>
        </authorList>
    </citation>
    <scope>NUCLEOTIDE SEQUENCE</scope>
    <source>
        <strain evidence="1">1001283st1_G1_1001283B150217_161031</strain>
    </source>
</reference>
<proteinExistence type="predicted"/>
<dbReference type="Proteomes" id="UP001210809">
    <property type="component" value="Unassembled WGS sequence"/>
</dbReference>
<sequence length="113" mass="12832">MKLSTVVNAIPVISKLMSKELPVIQSYAVAKLARRIDEETKLYNEQRQKLLQKYGEQDGDKYVIRPENVDVCNAELEELLNIDVDIPEKIDILSTNVVLTPAEMIAIEDFLAE</sequence>
<name>A0AAW6CYN4_9FIRM</name>
<dbReference type="AlphaFoldDB" id="A0AAW6CYN4"/>
<organism evidence="1 2">
    <name type="scientific">[Eubacterium] siraeum</name>
    <dbReference type="NCBI Taxonomy" id="39492"/>
    <lineage>
        <taxon>Bacteria</taxon>
        <taxon>Bacillati</taxon>
        <taxon>Bacillota</taxon>
        <taxon>Clostridia</taxon>
        <taxon>Eubacteriales</taxon>
        <taxon>Oscillospiraceae</taxon>
        <taxon>Oscillospiraceae incertae sedis</taxon>
    </lineage>
</organism>
<dbReference type="EMBL" id="JAQLXW010000001">
    <property type="protein sequence ID" value="MDB8002582.1"/>
    <property type="molecule type" value="Genomic_DNA"/>
</dbReference>
<accession>A0AAW6CYN4</accession>
<evidence type="ECO:0000313" key="1">
    <source>
        <dbReference type="EMBL" id="MDB8002582.1"/>
    </source>
</evidence>
<protein>
    <submittedName>
        <fullName evidence="1">Uncharacterized protein</fullName>
    </submittedName>
</protein>